<feature type="compositionally biased region" description="Polar residues" evidence="1">
    <location>
        <begin position="25"/>
        <end position="37"/>
    </location>
</feature>
<keyword evidence="4" id="KW-1185">Reference proteome</keyword>
<feature type="domain" description="MIP18 family-like" evidence="2">
    <location>
        <begin position="68"/>
        <end position="130"/>
    </location>
</feature>
<accession>F8E2K4</accession>
<dbReference type="PANTHER" id="PTHR42831">
    <property type="entry name" value="FE-S PROTEIN MATURATION AUXILIARY FACTOR YITW"/>
    <property type="match status" value="1"/>
</dbReference>
<proteinExistence type="predicted"/>
<dbReference type="SUPFAM" id="SSF117916">
    <property type="entry name" value="Fe-S cluster assembly (FSCA) domain-like"/>
    <property type="match status" value="1"/>
</dbReference>
<dbReference type="InterPro" id="IPR034904">
    <property type="entry name" value="FSCA_dom_sf"/>
</dbReference>
<evidence type="ECO:0000313" key="4">
    <source>
        <dbReference type="Proteomes" id="UP000000492"/>
    </source>
</evidence>
<dbReference type="OrthoDB" id="9805360at2"/>
<dbReference type="InterPro" id="IPR052339">
    <property type="entry name" value="Fe-S_Maturation_MIP18"/>
</dbReference>
<dbReference type="PANTHER" id="PTHR42831:SF1">
    <property type="entry name" value="FE-S PROTEIN MATURATION AUXILIARY FACTOR YITW"/>
    <property type="match status" value="1"/>
</dbReference>
<dbReference type="AlphaFoldDB" id="F8E2K4"/>
<dbReference type="Gene3D" id="3.30.300.130">
    <property type="entry name" value="Fe-S cluster assembly (FSCA)"/>
    <property type="match status" value="1"/>
</dbReference>
<dbReference type="STRING" id="662755.CRES_1061"/>
<sequence>MTTEDNTKTTGDVSAAPNSAAEDNPASSATVTDSAANPSAPEMDPSPLNDVPQPPANPTQEQVELAGKVEECLLDVIDPELGINVVDLGLVYDVWVEGTTAVVNMTLTSPACPLTDMLEDQSQSAVVGGVDEITELRLNWVWTPPWRPHMINEEGREQLRYLGFSV</sequence>
<gene>
    <name evidence="3" type="ordered locus">CRES_1061</name>
</gene>
<reference evidence="3 4" key="1">
    <citation type="journal article" date="2012" name="BMC Genomics">
        <title>Complete genome sequence, lifestyle, and multi-drug resistance of the human pathogen Corynebacterium resistens DSM 45100 isolated from blood samples of a leukemia patient.</title>
        <authorList>
            <person name="Schroder J."/>
            <person name="Maus I."/>
            <person name="Meyer K."/>
            <person name="Wordemann S."/>
            <person name="Blom J."/>
            <person name="Jaenicke S."/>
            <person name="Schneider J."/>
            <person name="Trost E."/>
            <person name="Tauch A."/>
        </authorList>
    </citation>
    <scope>NUCLEOTIDE SEQUENCE [LARGE SCALE GENOMIC DNA]</scope>
    <source>
        <strain evidence="4">DSM 45100 / JCM 12819 / CCUG 50093 / GTC 2026 / SICGH 158</strain>
    </source>
</reference>
<evidence type="ECO:0000259" key="2">
    <source>
        <dbReference type="Pfam" id="PF01883"/>
    </source>
</evidence>
<organism evidence="3 4">
    <name type="scientific">Corynebacterium resistens (strain DSM 45100 / JCM 12819 / GTC 2026 / SICGH 158)</name>
    <dbReference type="NCBI Taxonomy" id="662755"/>
    <lineage>
        <taxon>Bacteria</taxon>
        <taxon>Bacillati</taxon>
        <taxon>Actinomycetota</taxon>
        <taxon>Actinomycetes</taxon>
        <taxon>Mycobacteriales</taxon>
        <taxon>Corynebacteriaceae</taxon>
        <taxon>Corynebacterium</taxon>
    </lineage>
</organism>
<dbReference type="HOGENOM" id="CLU_091588_0_1_11"/>
<dbReference type="InterPro" id="IPR002744">
    <property type="entry name" value="MIP18-like"/>
</dbReference>
<dbReference type="RefSeq" id="WP_013888432.1">
    <property type="nucleotide sequence ID" value="NC_015673.1"/>
</dbReference>
<dbReference type="Pfam" id="PF01883">
    <property type="entry name" value="FeS_assembly_P"/>
    <property type="match status" value="1"/>
</dbReference>
<dbReference type="eggNOG" id="COG2151">
    <property type="taxonomic scope" value="Bacteria"/>
</dbReference>
<dbReference type="EMBL" id="CP002857">
    <property type="protein sequence ID" value="AEI09417.1"/>
    <property type="molecule type" value="Genomic_DNA"/>
</dbReference>
<evidence type="ECO:0000313" key="3">
    <source>
        <dbReference type="EMBL" id="AEI09417.1"/>
    </source>
</evidence>
<dbReference type="Proteomes" id="UP000000492">
    <property type="component" value="Chromosome"/>
</dbReference>
<evidence type="ECO:0000256" key="1">
    <source>
        <dbReference type="SAM" id="MobiDB-lite"/>
    </source>
</evidence>
<name>F8E2K4_CORRG</name>
<feature type="region of interest" description="Disordered" evidence="1">
    <location>
        <begin position="1"/>
        <end position="60"/>
    </location>
</feature>
<feature type="compositionally biased region" description="Polar residues" evidence="1">
    <location>
        <begin position="1"/>
        <end position="12"/>
    </location>
</feature>
<protein>
    <submittedName>
        <fullName evidence="3">Metal-sulfur cluster biosynthetic enzyme</fullName>
    </submittedName>
</protein>
<dbReference type="KEGG" id="crd:CRES_1061"/>